<proteinExistence type="predicted"/>
<keyword evidence="2" id="KW-1185">Reference proteome</keyword>
<name>A0AAW0Q300_9PEZI</name>
<comment type="caution">
    <text evidence="1">The sequence shown here is derived from an EMBL/GenBank/DDBJ whole genome shotgun (WGS) entry which is preliminary data.</text>
</comment>
<reference evidence="1 2" key="1">
    <citation type="submission" date="2023-01" db="EMBL/GenBank/DDBJ databases">
        <title>Analysis of 21 Apiospora genomes using comparative genomics revels a genus with tremendous synthesis potential of carbohydrate active enzymes and secondary metabolites.</title>
        <authorList>
            <person name="Sorensen T."/>
        </authorList>
    </citation>
    <scope>NUCLEOTIDE SEQUENCE [LARGE SCALE GENOMIC DNA]</scope>
    <source>
        <strain evidence="1 2">CBS 117206</strain>
    </source>
</reference>
<protein>
    <submittedName>
        <fullName evidence="1">Uncharacterized protein</fullName>
    </submittedName>
</protein>
<sequence>MPTGELCPHRRNQDHGRYWGAIGDLPTSDCSPIPNRTPTRCRIEENSAGAHLRMITANVFESIRCCRATPTCGFSVAGDPAVPPFDLLSSPRLEQEVTPLRPGCLCRQSF</sequence>
<dbReference type="EMBL" id="JAQQWP010000012">
    <property type="protein sequence ID" value="KAK8092737.1"/>
    <property type="molecule type" value="Genomic_DNA"/>
</dbReference>
<evidence type="ECO:0000313" key="1">
    <source>
        <dbReference type="EMBL" id="KAK8092737.1"/>
    </source>
</evidence>
<evidence type="ECO:0000313" key="2">
    <source>
        <dbReference type="Proteomes" id="UP001392437"/>
    </source>
</evidence>
<organism evidence="1 2">
    <name type="scientific">Apiospora kogelbergensis</name>
    <dbReference type="NCBI Taxonomy" id="1337665"/>
    <lineage>
        <taxon>Eukaryota</taxon>
        <taxon>Fungi</taxon>
        <taxon>Dikarya</taxon>
        <taxon>Ascomycota</taxon>
        <taxon>Pezizomycotina</taxon>
        <taxon>Sordariomycetes</taxon>
        <taxon>Xylariomycetidae</taxon>
        <taxon>Amphisphaeriales</taxon>
        <taxon>Apiosporaceae</taxon>
        <taxon>Apiospora</taxon>
    </lineage>
</organism>
<accession>A0AAW0Q300</accession>
<dbReference type="AlphaFoldDB" id="A0AAW0Q300"/>
<gene>
    <name evidence="1" type="ORF">PG999_014324</name>
</gene>
<dbReference type="Proteomes" id="UP001392437">
    <property type="component" value="Unassembled WGS sequence"/>
</dbReference>